<dbReference type="OrthoDB" id="2582079at2759"/>
<dbReference type="AlphaFoldDB" id="A0A427XXV1"/>
<name>A0A427XXV1_9TREE</name>
<evidence type="ECO:0000313" key="2">
    <source>
        <dbReference type="Proteomes" id="UP000279259"/>
    </source>
</evidence>
<dbReference type="Proteomes" id="UP000279259">
    <property type="component" value="Unassembled WGS sequence"/>
</dbReference>
<gene>
    <name evidence="1" type="ORF">EHS25_005574</name>
</gene>
<dbReference type="EMBL" id="RSCD01000024">
    <property type="protein sequence ID" value="RSH83670.1"/>
    <property type="molecule type" value="Genomic_DNA"/>
</dbReference>
<sequence length="144" mass="15814">MSMPSLESPLEADPMILMSSLRWCVHPVRPKTNKVCRSTEQAVAAFEATGLAIAEYGLTVVSLAGKDVRATSLPNQGGSPSRLVNKYLDSVADYKVRHRPSSNLPFHPIVFSLGGMMNSSTIKVFASWKRVMTRGTYNLMLKRG</sequence>
<comment type="caution">
    <text evidence="1">The sequence shown here is derived from an EMBL/GenBank/DDBJ whole genome shotgun (WGS) entry which is preliminary data.</text>
</comment>
<protein>
    <submittedName>
        <fullName evidence="1">Uncharacterized protein</fullName>
    </submittedName>
</protein>
<evidence type="ECO:0000313" key="1">
    <source>
        <dbReference type="EMBL" id="RSH83670.1"/>
    </source>
</evidence>
<keyword evidence="2" id="KW-1185">Reference proteome</keyword>
<reference evidence="1 2" key="1">
    <citation type="submission" date="2018-11" db="EMBL/GenBank/DDBJ databases">
        <title>Genome sequence of Saitozyma podzolica DSM 27192.</title>
        <authorList>
            <person name="Aliyu H."/>
            <person name="Gorte O."/>
            <person name="Ochsenreither K."/>
        </authorList>
    </citation>
    <scope>NUCLEOTIDE SEQUENCE [LARGE SCALE GENOMIC DNA]</scope>
    <source>
        <strain evidence="1 2">DSM 27192</strain>
    </source>
</reference>
<organism evidence="1 2">
    <name type="scientific">Saitozyma podzolica</name>
    <dbReference type="NCBI Taxonomy" id="1890683"/>
    <lineage>
        <taxon>Eukaryota</taxon>
        <taxon>Fungi</taxon>
        <taxon>Dikarya</taxon>
        <taxon>Basidiomycota</taxon>
        <taxon>Agaricomycotina</taxon>
        <taxon>Tremellomycetes</taxon>
        <taxon>Tremellales</taxon>
        <taxon>Trimorphomycetaceae</taxon>
        <taxon>Saitozyma</taxon>
    </lineage>
</organism>
<proteinExistence type="predicted"/>
<accession>A0A427XXV1</accession>